<evidence type="ECO:0000313" key="4">
    <source>
        <dbReference type="Proteomes" id="UP000320799"/>
    </source>
</evidence>
<dbReference type="GeneID" id="56136150"/>
<sequence length="600" mass="68564">MCPTFALAKQVQKRLERHFLKADPSLSRDDVRRRMLNLFVKGSFKGSNVSDLVRDAFSDFLVRSKPKSNRIGNNSIGFISHAGFYKLRSEITPEQRLSTEVYFDEAKKSTFARSRLILNEKQNELFESLFKKVQYDKTNFYRLRPKKKVNAKTIEALQASLSPKKYSVFCSIQEDVSNELVEVFVRSKPLNEDSNRIKVHGVTLPAKVFYGYKRVVIMSAYFEHSEMYHLLKNGSSITLTDVTSSIKGYKKELAKIERRFANVVLQPLLKDDKGISTQKLSGTLVKTKKLNTALLNAEASGITPDQFGTLMELLRNGVRPQVHDGVIYHFYKLLYKHMMPHPLRWMVNKTAQLVRAQTDVQGPPLMVLNKDFTDLVPNDWTYVSPSSHGLNSYSSSNVVAYICSVRPKPEMSTFLQARLKGYSTYMGYMVDSCIQAIARSAMRDKTSKSKVYVYLSDTKLAKDIFDLLGGHPVLLESYPESLGDYTFLTKSTIRSMRSSSTKVTKKQKKETKKAVKRAETLKKFGLPQNATDAQLKEAQAKARRKQNSEIQQAKRKDPKVARINTLKTGIRRYEKLETMTDKQKAKLKQLKQELKQLTKS</sequence>
<feature type="region of interest" description="Disordered" evidence="2">
    <location>
        <begin position="539"/>
        <end position="566"/>
    </location>
</feature>
<feature type="region of interest" description="Disordered" evidence="2">
    <location>
        <begin position="580"/>
        <end position="600"/>
    </location>
</feature>
<keyword evidence="4" id="KW-1185">Reference proteome</keyword>
<feature type="coiled-coil region" evidence="1">
    <location>
        <begin position="239"/>
        <end position="266"/>
    </location>
</feature>
<dbReference type="Proteomes" id="UP000320799">
    <property type="component" value="Segment"/>
</dbReference>
<accession>A0A514CTC4</accession>
<proteinExistence type="predicted"/>
<reference evidence="3 4" key="1">
    <citation type="submission" date="2019-06" db="EMBL/GenBank/DDBJ databases">
        <authorList>
            <person name="Kincaid V.D."/>
            <person name="Fuller A."/>
            <person name="Hodges K."/>
            <person name="Bansal M."/>
            <person name="Essig J."/>
            <person name="Johnson A."/>
        </authorList>
    </citation>
    <scope>NUCLEOTIDE SEQUENCE [LARGE SCALE GENOMIC DNA]</scope>
</reference>
<evidence type="ECO:0000313" key="3">
    <source>
        <dbReference type="EMBL" id="QDH83714.1"/>
    </source>
</evidence>
<dbReference type="KEGG" id="vg:56136150"/>
<organism evidence="3 4">
    <name type="scientific">Achromobacter phage Motura</name>
    <dbReference type="NCBI Taxonomy" id="2591403"/>
    <lineage>
        <taxon>Viruses</taxon>
        <taxon>Duplodnaviria</taxon>
        <taxon>Heunggongvirae</taxon>
        <taxon>Uroviricota</taxon>
        <taxon>Caudoviricetes</taxon>
        <taxon>Moturavirus</taxon>
        <taxon>Moturavirus motura</taxon>
    </lineage>
</organism>
<keyword evidence="1" id="KW-0175">Coiled coil</keyword>
<dbReference type="RefSeq" id="YP_009903874.1">
    <property type="nucleotide sequence ID" value="NC_049849.1"/>
</dbReference>
<name>A0A514CTC4_9CAUD</name>
<dbReference type="EMBL" id="MN094788">
    <property type="protein sequence ID" value="QDH83714.1"/>
    <property type="molecule type" value="Genomic_DNA"/>
</dbReference>
<protein>
    <submittedName>
        <fullName evidence="3">Uncharacterized protein</fullName>
    </submittedName>
</protein>
<evidence type="ECO:0000256" key="1">
    <source>
        <dbReference type="SAM" id="Coils"/>
    </source>
</evidence>
<evidence type="ECO:0000256" key="2">
    <source>
        <dbReference type="SAM" id="MobiDB-lite"/>
    </source>
</evidence>